<dbReference type="InterPro" id="IPR001867">
    <property type="entry name" value="OmpR/PhoB-type_DNA-bd"/>
</dbReference>
<dbReference type="EMBL" id="SHKL01000001">
    <property type="protein sequence ID" value="RZT88828.1"/>
    <property type="molecule type" value="Genomic_DNA"/>
</dbReference>
<evidence type="ECO:0000256" key="2">
    <source>
        <dbReference type="ARBA" id="ARBA00023125"/>
    </source>
</evidence>
<dbReference type="Proteomes" id="UP000291591">
    <property type="component" value="Unassembled WGS sequence"/>
</dbReference>
<evidence type="ECO:0000256" key="1">
    <source>
        <dbReference type="ARBA" id="ARBA00023015"/>
    </source>
</evidence>
<protein>
    <submittedName>
        <fullName evidence="6">GAF domain-containing protein</fullName>
    </submittedName>
</protein>
<evidence type="ECO:0000256" key="4">
    <source>
        <dbReference type="SAM" id="MobiDB-lite"/>
    </source>
</evidence>
<evidence type="ECO:0000313" key="6">
    <source>
        <dbReference type="EMBL" id="RZT88828.1"/>
    </source>
</evidence>
<dbReference type="GO" id="GO:0000160">
    <property type="term" value="P:phosphorelay signal transduction system"/>
    <property type="evidence" value="ECO:0007669"/>
    <property type="project" value="InterPro"/>
</dbReference>
<dbReference type="InterPro" id="IPR003018">
    <property type="entry name" value="GAF"/>
</dbReference>
<keyword evidence="7" id="KW-1185">Reference proteome</keyword>
<feature type="domain" description="OmpR/PhoB-type" evidence="5">
    <location>
        <begin position="348"/>
        <end position="413"/>
    </location>
</feature>
<dbReference type="SUPFAM" id="SSF46894">
    <property type="entry name" value="C-terminal effector domain of the bipartite response regulators"/>
    <property type="match status" value="1"/>
</dbReference>
<dbReference type="GO" id="GO:0003677">
    <property type="term" value="F:DNA binding"/>
    <property type="evidence" value="ECO:0007669"/>
    <property type="project" value="UniProtKB-KW"/>
</dbReference>
<organism evidence="6 7">
    <name type="scientific">Pseudonocardia sediminis</name>
    <dbReference type="NCBI Taxonomy" id="1397368"/>
    <lineage>
        <taxon>Bacteria</taxon>
        <taxon>Bacillati</taxon>
        <taxon>Actinomycetota</taxon>
        <taxon>Actinomycetes</taxon>
        <taxon>Pseudonocardiales</taxon>
        <taxon>Pseudonocardiaceae</taxon>
        <taxon>Pseudonocardia</taxon>
    </lineage>
</organism>
<keyword evidence="1" id="KW-0805">Transcription regulation</keyword>
<gene>
    <name evidence="6" type="ORF">EV383_5780</name>
</gene>
<keyword evidence="2" id="KW-0238">DNA-binding</keyword>
<evidence type="ECO:0000313" key="7">
    <source>
        <dbReference type="Proteomes" id="UP000291591"/>
    </source>
</evidence>
<evidence type="ECO:0000259" key="5">
    <source>
        <dbReference type="SMART" id="SM00862"/>
    </source>
</evidence>
<dbReference type="AlphaFoldDB" id="A0A4Q7V545"/>
<dbReference type="SMART" id="SM00862">
    <property type="entry name" value="Trans_reg_C"/>
    <property type="match status" value="1"/>
</dbReference>
<accession>A0A4Q7V545</accession>
<dbReference type="Gene3D" id="3.30.450.40">
    <property type="match status" value="1"/>
</dbReference>
<reference evidence="6 7" key="1">
    <citation type="submission" date="2019-02" db="EMBL/GenBank/DDBJ databases">
        <title>Sequencing the genomes of 1000 actinobacteria strains.</title>
        <authorList>
            <person name="Klenk H.-P."/>
        </authorList>
    </citation>
    <scope>NUCLEOTIDE SEQUENCE [LARGE SCALE GENOMIC DNA]</scope>
    <source>
        <strain evidence="6 7">DSM 45779</strain>
    </source>
</reference>
<dbReference type="GO" id="GO:0006355">
    <property type="term" value="P:regulation of DNA-templated transcription"/>
    <property type="evidence" value="ECO:0007669"/>
    <property type="project" value="InterPro"/>
</dbReference>
<dbReference type="Pfam" id="PF01590">
    <property type="entry name" value="GAF"/>
    <property type="match status" value="1"/>
</dbReference>
<feature type="compositionally biased region" description="Basic and acidic residues" evidence="4">
    <location>
        <begin position="28"/>
        <end position="45"/>
    </location>
</feature>
<dbReference type="InterPro" id="IPR029016">
    <property type="entry name" value="GAF-like_dom_sf"/>
</dbReference>
<sequence>MLDAGTGRTTLRRHGSDVAQGRSARPAGDVDRDHATRTTRSRNVDRLARTREAVLSRDATDDGPREVVSESWQRSLAAHVDPEHGRPWHAFERREVDDLREGHPLSPVLPLLRDTLVAIADQAHHMMIVTDAQGHILWREGERDVLRRAEQVELVEGTRWSEESIGTNAMGTALAADSPVQIHSAEHLVRTYHQWTCAAAPIHDPDTGETIGAVDVTGPLSTFHPTTMSLVVAAARLAENHLTSRMALRDEVFRARNLPHLAGLGDAPGALLSSRGRVLAAQPLGWVSDRVVLPHEGDRVILGEDTEGVLEPLAEGYLLRVLRPGGRRWASLSMPFLGAQRPVVWLDGRAVRLSLRHAELLTLLALHPEGLTADRLATALYGDAGNPVTVRAEMHRLRCHLDEGVIRTQPYRLHAGVDADFLDVRESLRSGRIRDAAEEAARGPLLPASEAPGVRAEREHLEASVRAAVVQRGDAEAMWALARTPEGREDTELVARLLRALPPTDPRHIELTTLRRP</sequence>
<dbReference type="InterPro" id="IPR016032">
    <property type="entry name" value="Sig_transdc_resp-reg_C-effctor"/>
</dbReference>
<dbReference type="Gene3D" id="1.10.10.10">
    <property type="entry name" value="Winged helix-like DNA-binding domain superfamily/Winged helix DNA-binding domain"/>
    <property type="match status" value="1"/>
</dbReference>
<evidence type="ECO:0000256" key="3">
    <source>
        <dbReference type="ARBA" id="ARBA00023163"/>
    </source>
</evidence>
<feature type="region of interest" description="Disordered" evidence="4">
    <location>
        <begin position="1"/>
        <end position="45"/>
    </location>
</feature>
<keyword evidence="3" id="KW-0804">Transcription</keyword>
<dbReference type="InterPro" id="IPR036388">
    <property type="entry name" value="WH-like_DNA-bd_sf"/>
</dbReference>
<proteinExistence type="predicted"/>
<name>A0A4Q7V545_PSEST</name>
<comment type="caution">
    <text evidence="6">The sequence shown here is derived from an EMBL/GenBank/DDBJ whole genome shotgun (WGS) entry which is preliminary data.</text>
</comment>